<evidence type="ECO:0000256" key="1">
    <source>
        <dbReference type="ARBA" id="ARBA00010134"/>
    </source>
</evidence>
<comment type="caution">
    <text evidence="8">The sequence shown here is derived from an EMBL/GenBank/DDBJ whole genome shotgun (WGS) entry which is preliminary data.</text>
</comment>
<dbReference type="SMART" id="SM00115">
    <property type="entry name" value="CASc"/>
    <property type="match status" value="1"/>
</dbReference>
<dbReference type="SUPFAM" id="SSF48403">
    <property type="entry name" value="Ankyrin repeat"/>
    <property type="match status" value="1"/>
</dbReference>
<dbReference type="PROSITE" id="PS50208">
    <property type="entry name" value="CASPASE_P20"/>
    <property type="match status" value="1"/>
</dbReference>
<accession>A0A3R7SZL8</accession>
<dbReference type="Gene3D" id="3.40.50.1460">
    <property type="match status" value="1"/>
</dbReference>
<dbReference type="OrthoDB" id="6097640at2759"/>
<dbReference type="EMBL" id="QCYY01000722">
    <property type="protein sequence ID" value="ROT83178.1"/>
    <property type="molecule type" value="Genomic_DNA"/>
</dbReference>
<evidence type="ECO:0000259" key="7">
    <source>
        <dbReference type="PROSITE" id="PS50208"/>
    </source>
</evidence>
<dbReference type="STRING" id="6689.A0A3R7SZL8"/>
<dbReference type="Gene3D" id="1.25.40.20">
    <property type="entry name" value="Ankyrin repeat-containing domain"/>
    <property type="match status" value="1"/>
</dbReference>
<feature type="domain" description="Caspase family p20" evidence="7">
    <location>
        <begin position="544"/>
        <end position="670"/>
    </location>
</feature>
<keyword evidence="4" id="KW-0378">Hydrolase</keyword>
<organism evidence="8 9">
    <name type="scientific">Penaeus vannamei</name>
    <name type="common">Whiteleg shrimp</name>
    <name type="synonym">Litopenaeus vannamei</name>
    <dbReference type="NCBI Taxonomy" id="6689"/>
    <lineage>
        <taxon>Eukaryota</taxon>
        <taxon>Metazoa</taxon>
        <taxon>Ecdysozoa</taxon>
        <taxon>Arthropoda</taxon>
        <taxon>Crustacea</taxon>
        <taxon>Multicrustacea</taxon>
        <taxon>Malacostraca</taxon>
        <taxon>Eumalacostraca</taxon>
        <taxon>Eucarida</taxon>
        <taxon>Decapoda</taxon>
        <taxon>Dendrobranchiata</taxon>
        <taxon>Penaeoidea</taxon>
        <taxon>Penaeidae</taxon>
        <taxon>Penaeus</taxon>
    </lineage>
</organism>
<dbReference type="GO" id="GO:0004197">
    <property type="term" value="F:cysteine-type endopeptidase activity"/>
    <property type="evidence" value="ECO:0007669"/>
    <property type="project" value="InterPro"/>
</dbReference>
<dbReference type="InterPro" id="IPR029030">
    <property type="entry name" value="Caspase-like_dom_sf"/>
</dbReference>
<dbReference type="Proteomes" id="UP000283509">
    <property type="component" value="Unassembled WGS sequence"/>
</dbReference>
<dbReference type="PANTHER" id="PTHR47901:SF8">
    <property type="entry name" value="CASPASE-3"/>
    <property type="match status" value="1"/>
</dbReference>
<evidence type="ECO:0000259" key="6">
    <source>
        <dbReference type="PROSITE" id="PS50207"/>
    </source>
</evidence>
<name>A0A3R7SZL8_PENVA</name>
<sequence length="771" mass="85090">MPARPCRCPVPVNGSLPASVLSGNLPFLLISPFRISFPLLPCLPFFPFSLPFLPPPEDAPSVLSGNLPFLLISPFLISSSSLFSLSHFPPSPPCLLSSLFSPSHFPPPEDAAVPQPALFFLSLPFAFPSSSLFSLFSFPPSPLVSLSSLFSLSHFPPSLPPPEGRGQSVLSGNLAEVRAWLAEEGSDVNAADQLGFPLLYTACATGHREIVRELLRHHDLHLNARHSGSEKYVVGRDCRDLTPLCVAAFNGHEDCVELLLKASLPCQIDTSAWPRHSGTAIMSASDNNHWNIVSLIFHHQRRLSLKELDHILARARANNRLPLVLSIVYELFSRSVGRREWSQASSLLKRLREDAGLCVPLAEAVIGRNAGEVRGILREESQQSVDGVLLAAAVEGSSEDVVEVLLKHVSYAEDTLRHALLLTSLNNNLEILPALLRQFLGSYKYATLSQARRIAEEAGYRDAERLLASALEAAARACVVSTWRFSWTFLDCHSINETADLVAPPLAPHLRSSSQLCLEPLVVASAAGPLVSADASCYRTDTSPRGLVLILNYKEFKGKPELLREGSELDVSNLQSTFGQMGYATQVHMNLTEDQTMLNVIRFREQDGLRSCGSVVVVVMSHGVARQTFHTSDMQVFTVDKLLSLFSDRECPRLKGKAKVFLFNFCRGLDVSRMAYQTDAVRTAHNDMLCVYSAQEGFVSLRHPVLGTPFIRTWCQVLANNASNTNLERLLQKFMKQYSETAEGVSVEVQNLNFNKEFWFMPQQKQTPPPP</sequence>
<dbReference type="InterPro" id="IPR001309">
    <property type="entry name" value="Pept_C14_p20"/>
</dbReference>
<dbReference type="Pfam" id="PF00656">
    <property type="entry name" value="Peptidase_C14"/>
    <property type="match status" value="1"/>
</dbReference>
<evidence type="ECO:0000313" key="9">
    <source>
        <dbReference type="Proteomes" id="UP000283509"/>
    </source>
</evidence>
<dbReference type="PROSITE" id="PS50207">
    <property type="entry name" value="CASPASE_P10"/>
    <property type="match status" value="1"/>
</dbReference>
<dbReference type="InterPro" id="IPR002110">
    <property type="entry name" value="Ankyrin_rpt"/>
</dbReference>
<dbReference type="AlphaFoldDB" id="A0A3R7SZL8"/>
<dbReference type="InterPro" id="IPR036770">
    <property type="entry name" value="Ankyrin_rpt-contain_sf"/>
</dbReference>
<evidence type="ECO:0000256" key="4">
    <source>
        <dbReference type="ARBA" id="ARBA00022801"/>
    </source>
</evidence>
<proteinExistence type="inferred from homology"/>
<gene>
    <name evidence="8" type="ORF">C7M84_023638</name>
</gene>
<keyword evidence="3" id="KW-0053">Apoptosis</keyword>
<dbReference type="PANTHER" id="PTHR47901">
    <property type="entry name" value="CASPASE RECRUITMENT DOMAIN-CONTAINING PROTEIN 18"/>
    <property type="match status" value="1"/>
</dbReference>
<dbReference type="PRINTS" id="PR00376">
    <property type="entry name" value="IL1BCENZYME"/>
</dbReference>
<reference evidence="8 9" key="1">
    <citation type="submission" date="2018-04" db="EMBL/GenBank/DDBJ databases">
        <authorList>
            <person name="Zhang X."/>
            <person name="Yuan J."/>
            <person name="Li F."/>
            <person name="Xiang J."/>
        </authorList>
    </citation>
    <scope>NUCLEOTIDE SEQUENCE [LARGE SCALE GENOMIC DNA]</scope>
    <source>
        <tissue evidence="8">Muscle</tissue>
    </source>
</reference>
<dbReference type="InterPro" id="IPR002398">
    <property type="entry name" value="Pept_C14"/>
</dbReference>
<dbReference type="GO" id="GO:0006508">
    <property type="term" value="P:proteolysis"/>
    <property type="evidence" value="ECO:0007669"/>
    <property type="project" value="UniProtKB-KW"/>
</dbReference>
<evidence type="ECO:0000313" key="8">
    <source>
        <dbReference type="EMBL" id="ROT83178.1"/>
    </source>
</evidence>
<dbReference type="SMART" id="SM00248">
    <property type="entry name" value="ANK"/>
    <property type="match status" value="3"/>
</dbReference>
<reference evidence="8 9" key="2">
    <citation type="submission" date="2019-01" db="EMBL/GenBank/DDBJ databases">
        <title>The decoding of complex shrimp genome reveals the adaptation for benthos swimmer, frequently molting mechanism and breeding impact on genome.</title>
        <authorList>
            <person name="Sun Y."/>
            <person name="Gao Y."/>
            <person name="Yu Y."/>
        </authorList>
    </citation>
    <scope>NUCLEOTIDE SEQUENCE [LARGE SCALE GENOMIC DNA]</scope>
    <source>
        <tissue evidence="8">Muscle</tissue>
    </source>
</reference>
<dbReference type="InterPro" id="IPR011600">
    <property type="entry name" value="Pept_C14_caspase"/>
</dbReference>
<protein>
    <submittedName>
        <fullName evidence="8">Caspase</fullName>
    </submittedName>
</protein>
<dbReference type="SUPFAM" id="SSF52129">
    <property type="entry name" value="Caspase-like"/>
    <property type="match status" value="1"/>
</dbReference>
<dbReference type="InterPro" id="IPR002138">
    <property type="entry name" value="Pept_C14_p10"/>
</dbReference>
<feature type="domain" description="Caspase family p10" evidence="6">
    <location>
        <begin position="687"/>
        <end position="746"/>
    </location>
</feature>
<dbReference type="GO" id="GO:0006915">
    <property type="term" value="P:apoptotic process"/>
    <property type="evidence" value="ECO:0007669"/>
    <property type="project" value="UniProtKB-KW"/>
</dbReference>
<evidence type="ECO:0000256" key="5">
    <source>
        <dbReference type="RuleBase" id="RU003971"/>
    </source>
</evidence>
<dbReference type="Pfam" id="PF12796">
    <property type="entry name" value="Ank_2"/>
    <property type="match status" value="1"/>
</dbReference>
<comment type="similarity">
    <text evidence="1 5">Belongs to the peptidase C14A family.</text>
</comment>
<dbReference type="InterPro" id="IPR015917">
    <property type="entry name" value="Pept_C14A"/>
</dbReference>
<evidence type="ECO:0000256" key="3">
    <source>
        <dbReference type="ARBA" id="ARBA00022703"/>
    </source>
</evidence>
<evidence type="ECO:0000256" key="2">
    <source>
        <dbReference type="ARBA" id="ARBA00022670"/>
    </source>
</evidence>
<keyword evidence="9" id="KW-1185">Reference proteome</keyword>
<keyword evidence="2" id="KW-0645">Protease</keyword>